<gene>
    <name evidence="7" type="ORF">BO97DRAFT_469738</name>
</gene>
<dbReference type="InterPro" id="IPR001138">
    <property type="entry name" value="Zn2Cys6_DnaBD"/>
</dbReference>
<dbReference type="STRING" id="1450537.A0A395I0C6"/>
<accession>A0A395I0C6</accession>
<dbReference type="InterPro" id="IPR036864">
    <property type="entry name" value="Zn2-C6_fun-type_DNA-bd_sf"/>
</dbReference>
<dbReference type="InterPro" id="IPR021858">
    <property type="entry name" value="Fun_TF"/>
</dbReference>
<dbReference type="PANTHER" id="PTHR37534">
    <property type="entry name" value="TRANSCRIPTIONAL ACTIVATOR PROTEIN UGA3"/>
    <property type="match status" value="1"/>
</dbReference>
<evidence type="ECO:0000256" key="1">
    <source>
        <dbReference type="ARBA" id="ARBA00004123"/>
    </source>
</evidence>
<sequence>MTGTDTDKSTKPRGCFQCTKRRIICDRAEPTCQKCVKKGIECSGLGRFRFDNGVATRGKLKGSSIPVLDVDPAAVYRNSVPIAPQIRWSHERKKRVKKERAPKSALTGPIDTRATAVGRLSVISLENCTLPYIEELDNRPYNTGSTKLSNALSSSTAVAVHKIKSVQNPATSALLEEDVEQVDKDSTGCLATRKVQSIQPWIAPLNSQFRGLFDYFAKNVAPVMVLIDISNGYRDFILPMACQDEVLQRAVAVVAAQHVGIRQPALQAAAEANRSAIISRLLRASHVASPDLVFNPSTWATLLVLLVGETVTGDPEFRFLLQTLFTLAKNVKFSGHPQFHEFLVQQTDMFSFFGRPLVDKDEGVKALSNPVDSGMWLPSDVSADAQHNETLSLARQAFTLGAQISLMRMTSNENSWHVREKLRQLLCQAHPTDPGAHAFVWPCFVAAADSTEPEYREFFSNYMKAIHTKTLFGNITKALDSLPTIWDPKSKIWTETLTDVSRILIM</sequence>
<dbReference type="PROSITE" id="PS00463">
    <property type="entry name" value="ZN2_CY6_FUNGAL_1"/>
    <property type="match status" value="1"/>
</dbReference>
<evidence type="ECO:0000313" key="8">
    <source>
        <dbReference type="Proteomes" id="UP000248961"/>
    </source>
</evidence>
<evidence type="ECO:0000256" key="2">
    <source>
        <dbReference type="ARBA" id="ARBA00023015"/>
    </source>
</evidence>
<keyword evidence="4" id="KW-0804">Transcription</keyword>
<protein>
    <recommendedName>
        <fullName evidence="6">Zn(2)-C6 fungal-type domain-containing protein</fullName>
    </recommendedName>
</protein>
<dbReference type="GO" id="GO:0005634">
    <property type="term" value="C:nucleus"/>
    <property type="evidence" value="ECO:0007669"/>
    <property type="project" value="UniProtKB-SubCell"/>
</dbReference>
<keyword evidence="3" id="KW-0238">DNA-binding</keyword>
<dbReference type="Gene3D" id="4.10.240.10">
    <property type="entry name" value="Zn(2)-C6 fungal-type DNA-binding domain"/>
    <property type="match status" value="1"/>
</dbReference>
<organism evidence="7 8">
    <name type="scientific">Aspergillus homomorphus (strain CBS 101889)</name>
    <dbReference type="NCBI Taxonomy" id="1450537"/>
    <lineage>
        <taxon>Eukaryota</taxon>
        <taxon>Fungi</taxon>
        <taxon>Dikarya</taxon>
        <taxon>Ascomycota</taxon>
        <taxon>Pezizomycotina</taxon>
        <taxon>Eurotiomycetes</taxon>
        <taxon>Eurotiomycetidae</taxon>
        <taxon>Eurotiales</taxon>
        <taxon>Aspergillaceae</taxon>
        <taxon>Aspergillus</taxon>
        <taxon>Aspergillus subgen. Circumdati</taxon>
    </lineage>
</organism>
<dbReference type="RefSeq" id="XP_025552541.1">
    <property type="nucleotide sequence ID" value="XM_025699866.1"/>
</dbReference>
<keyword evidence="8" id="KW-1185">Reference proteome</keyword>
<evidence type="ECO:0000256" key="5">
    <source>
        <dbReference type="ARBA" id="ARBA00023242"/>
    </source>
</evidence>
<reference evidence="7 8" key="1">
    <citation type="submission" date="2018-02" db="EMBL/GenBank/DDBJ databases">
        <title>The genomes of Aspergillus section Nigri reveals drivers in fungal speciation.</title>
        <authorList>
            <consortium name="DOE Joint Genome Institute"/>
            <person name="Vesth T.C."/>
            <person name="Nybo J."/>
            <person name="Theobald S."/>
            <person name="Brandl J."/>
            <person name="Frisvad J.C."/>
            <person name="Nielsen K.F."/>
            <person name="Lyhne E.K."/>
            <person name="Kogle M.E."/>
            <person name="Kuo A."/>
            <person name="Riley R."/>
            <person name="Clum A."/>
            <person name="Nolan M."/>
            <person name="Lipzen A."/>
            <person name="Salamov A."/>
            <person name="Henrissat B."/>
            <person name="Wiebenga A."/>
            <person name="De vries R.P."/>
            <person name="Grigoriev I.V."/>
            <person name="Mortensen U.H."/>
            <person name="Andersen M.R."/>
            <person name="Baker S.E."/>
        </authorList>
    </citation>
    <scope>NUCLEOTIDE SEQUENCE [LARGE SCALE GENOMIC DNA]</scope>
    <source>
        <strain evidence="7 8">CBS 101889</strain>
    </source>
</reference>
<dbReference type="Pfam" id="PF00172">
    <property type="entry name" value="Zn_clus"/>
    <property type="match status" value="1"/>
</dbReference>
<evidence type="ECO:0000313" key="7">
    <source>
        <dbReference type="EMBL" id="RAL13387.1"/>
    </source>
</evidence>
<dbReference type="GO" id="GO:0045944">
    <property type="term" value="P:positive regulation of transcription by RNA polymerase II"/>
    <property type="evidence" value="ECO:0007669"/>
    <property type="project" value="TreeGrafter"/>
</dbReference>
<dbReference type="GO" id="GO:0008270">
    <property type="term" value="F:zinc ion binding"/>
    <property type="evidence" value="ECO:0007669"/>
    <property type="project" value="InterPro"/>
</dbReference>
<dbReference type="GO" id="GO:0000981">
    <property type="term" value="F:DNA-binding transcription factor activity, RNA polymerase II-specific"/>
    <property type="evidence" value="ECO:0007669"/>
    <property type="project" value="InterPro"/>
</dbReference>
<dbReference type="Pfam" id="PF11951">
    <property type="entry name" value="Fungal_trans_2"/>
    <property type="match status" value="2"/>
</dbReference>
<dbReference type="GO" id="GO:0000976">
    <property type="term" value="F:transcription cis-regulatory region binding"/>
    <property type="evidence" value="ECO:0007669"/>
    <property type="project" value="TreeGrafter"/>
</dbReference>
<dbReference type="VEuPathDB" id="FungiDB:BO97DRAFT_469738"/>
<dbReference type="Proteomes" id="UP000248961">
    <property type="component" value="Unassembled WGS sequence"/>
</dbReference>
<dbReference type="SUPFAM" id="SSF57701">
    <property type="entry name" value="Zn2/Cys6 DNA-binding domain"/>
    <property type="match status" value="1"/>
</dbReference>
<keyword evidence="5" id="KW-0539">Nucleus</keyword>
<dbReference type="OrthoDB" id="5386330at2759"/>
<name>A0A395I0C6_ASPHC</name>
<evidence type="ECO:0000256" key="4">
    <source>
        <dbReference type="ARBA" id="ARBA00023163"/>
    </source>
</evidence>
<evidence type="ECO:0000256" key="3">
    <source>
        <dbReference type="ARBA" id="ARBA00023125"/>
    </source>
</evidence>
<dbReference type="EMBL" id="KZ824279">
    <property type="protein sequence ID" value="RAL13387.1"/>
    <property type="molecule type" value="Genomic_DNA"/>
</dbReference>
<feature type="domain" description="Zn(2)-C6 fungal-type" evidence="6">
    <location>
        <begin position="14"/>
        <end position="43"/>
    </location>
</feature>
<keyword evidence="2" id="KW-0805">Transcription regulation</keyword>
<dbReference type="AlphaFoldDB" id="A0A395I0C6"/>
<comment type="subcellular location">
    <subcellularLocation>
        <location evidence="1">Nucleus</location>
    </subcellularLocation>
</comment>
<dbReference type="PROSITE" id="PS50048">
    <property type="entry name" value="ZN2_CY6_FUNGAL_2"/>
    <property type="match status" value="1"/>
</dbReference>
<evidence type="ECO:0000259" key="6">
    <source>
        <dbReference type="PROSITE" id="PS50048"/>
    </source>
</evidence>
<dbReference type="CDD" id="cd00067">
    <property type="entry name" value="GAL4"/>
    <property type="match status" value="1"/>
</dbReference>
<proteinExistence type="predicted"/>
<dbReference type="GeneID" id="37204155"/>
<dbReference type="PANTHER" id="PTHR37534:SF17">
    <property type="entry name" value="ZN(2)-C6 FUNGAL-TYPE DOMAIN-CONTAINING PROTEIN"/>
    <property type="match status" value="1"/>
</dbReference>
<dbReference type="SMART" id="SM00066">
    <property type="entry name" value="GAL4"/>
    <property type="match status" value="1"/>
</dbReference>